<name>A0A9J6H5P6_HAELO</name>
<sequence length="122" mass="13194">MQLLPLRSLAPLPIGAHQIPVTGMRAESFTAAAGVRTSETLAKALVSEGVEILMARPMGKNGTVLINFRAPKPPIEVLYWSFVKHVVDTNNVPKATFPSEQTVCEKFGRAHGQTPENCPNSD</sequence>
<comment type="caution">
    <text evidence="1">The sequence shown here is derived from an EMBL/GenBank/DDBJ whole genome shotgun (WGS) entry which is preliminary data.</text>
</comment>
<dbReference type="VEuPathDB" id="VectorBase:HLOH_051838"/>
<dbReference type="Proteomes" id="UP000821853">
    <property type="component" value="Chromosome 9"/>
</dbReference>
<proteinExistence type="predicted"/>
<dbReference type="EMBL" id="JABSTR010000011">
    <property type="protein sequence ID" value="KAH9382393.1"/>
    <property type="molecule type" value="Genomic_DNA"/>
</dbReference>
<reference evidence="1 2" key="1">
    <citation type="journal article" date="2020" name="Cell">
        <title>Large-Scale Comparative Analyses of Tick Genomes Elucidate Their Genetic Diversity and Vector Capacities.</title>
        <authorList>
            <consortium name="Tick Genome and Microbiome Consortium (TIGMIC)"/>
            <person name="Jia N."/>
            <person name="Wang J."/>
            <person name="Shi W."/>
            <person name="Du L."/>
            <person name="Sun Y."/>
            <person name="Zhan W."/>
            <person name="Jiang J.F."/>
            <person name="Wang Q."/>
            <person name="Zhang B."/>
            <person name="Ji P."/>
            <person name="Bell-Sakyi L."/>
            <person name="Cui X.M."/>
            <person name="Yuan T.T."/>
            <person name="Jiang B.G."/>
            <person name="Yang W.F."/>
            <person name="Lam T.T."/>
            <person name="Chang Q.C."/>
            <person name="Ding S.J."/>
            <person name="Wang X.J."/>
            <person name="Zhu J.G."/>
            <person name="Ruan X.D."/>
            <person name="Zhao L."/>
            <person name="Wei J.T."/>
            <person name="Ye R.Z."/>
            <person name="Que T.C."/>
            <person name="Du C.H."/>
            <person name="Zhou Y.H."/>
            <person name="Cheng J.X."/>
            <person name="Dai P.F."/>
            <person name="Guo W.B."/>
            <person name="Han X.H."/>
            <person name="Huang E.J."/>
            <person name="Li L.F."/>
            <person name="Wei W."/>
            <person name="Gao Y.C."/>
            <person name="Liu J.Z."/>
            <person name="Shao H.Z."/>
            <person name="Wang X."/>
            <person name="Wang C.C."/>
            <person name="Yang T.C."/>
            <person name="Huo Q.B."/>
            <person name="Li W."/>
            <person name="Chen H.Y."/>
            <person name="Chen S.E."/>
            <person name="Zhou L.G."/>
            <person name="Ni X.B."/>
            <person name="Tian J.H."/>
            <person name="Sheng Y."/>
            <person name="Liu T."/>
            <person name="Pan Y.S."/>
            <person name="Xia L.Y."/>
            <person name="Li J."/>
            <person name="Zhao F."/>
            <person name="Cao W.C."/>
        </authorList>
    </citation>
    <scope>NUCLEOTIDE SEQUENCE [LARGE SCALE GENOMIC DNA]</scope>
    <source>
        <strain evidence="1">HaeL-2018</strain>
    </source>
</reference>
<keyword evidence="2" id="KW-1185">Reference proteome</keyword>
<dbReference type="AlphaFoldDB" id="A0A9J6H5P6"/>
<accession>A0A9J6H5P6</accession>
<organism evidence="1 2">
    <name type="scientific">Haemaphysalis longicornis</name>
    <name type="common">Bush tick</name>
    <dbReference type="NCBI Taxonomy" id="44386"/>
    <lineage>
        <taxon>Eukaryota</taxon>
        <taxon>Metazoa</taxon>
        <taxon>Ecdysozoa</taxon>
        <taxon>Arthropoda</taxon>
        <taxon>Chelicerata</taxon>
        <taxon>Arachnida</taxon>
        <taxon>Acari</taxon>
        <taxon>Parasitiformes</taxon>
        <taxon>Ixodida</taxon>
        <taxon>Ixodoidea</taxon>
        <taxon>Ixodidae</taxon>
        <taxon>Haemaphysalinae</taxon>
        <taxon>Haemaphysalis</taxon>
    </lineage>
</organism>
<dbReference type="OrthoDB" id="3039988at2759"/>
<evidence type="ECO:0000313" key="2">
    <source>
        <dbReference type="Proteomes" id="UP000821853"/>
    </source>
</evidence>
<protein>
    <submittedName>
        <fullName evidence="1">Uncharacterized protein</fullName>
    </submittedName>
</protein>
<gene>
    <name evidence="1" type="ORF">HPB48_021846</name>
</gene>
<evidence type="ECO:0000313" key="1">
    <source>
        <dbReference type="EMBL" id="KAH9382393.1"/>
    </source>
</evidence>